<gene>
    <name evidence="2" type="ORF">K491DRAFT_722583</name>
</gene>
<feature type="compositionally biased region" description="Basic and acidic residues" evidence="1">
    <location>
        <begin position="12"/>
        <end position="33"/>
    </location>
</feature>
<name>A0A6A6SP89_9PLEO</name>
<dbReference type="AlphaFoldDB" id="A0A6A6SP89"/>
<organism evidence="2 3">
    <name type="scientific">Lophiostoma macrostomum CBS 122681</name>
    <dbReference type="NCBI Taxonomy" id="1314788"/>
    <lineage>
        <taxon>Eukaryota</taxon>
        <taxon>Fungi</taxon>
        <taxon>Dikarya</taxon>
        <taxon>Ascomycota</taxon>
        <taxon>Pezizomycotina</taxon>
        <taxon>Dothideomycetes</taxon>
        <taxon>Pleosporomycetidae</taxon>
        <taxon>Pleosporales</taxon>
        <taxon>Lophiostomataceae</taxon>
        <taxon>Lophiostoma</taxon>
    </lineage>
</organism>
<feature type="region of interest" description="Disordered" evidence="1">
    <location>
        <begin position="1"/>
        <end position="33"/>
    </location>
</feature>
<proteinExistence type="predicted"/>
<reference evidence="2" key="1">
    <citation type="journal article" date="2020" name="Stud. Mycol.">
        <title>101 Dothideomycetes genomes: a test case for predicting lifestyles and emergence of pathogens.</title>
        <authorList>
            <person name="Haridas S."/>
            <person name="Albert R."/>
            <person name="Binder M."/>
            <person name="Bloem J."/>
            <person name="Labutti K."/>
            <person name="Salamov A."/>
            <person name="Andreopoulos B."/>
            <person name="Baker S."/>
            <person name="Barry K."/>
            <person name="Bills G."/>
            <person name="Bluhm B."/>
            <person name="Cannon C."/>
            <person name="Castanera R."/>
            <person name="Culley D."/>
            <person name="Daum C."/>
            <person name="Ezra D."/>
            <person name="Gonzalez J."/>
            <person name="Henrissat B."/>
            <person name="Kuo A."/>
            <person name="Liang C."/>
            <person name="Lipzen A."/>
            <person name="Lutzoni F."/>
            <person name="Magnuson J."/>
            <person name="Mondo S."/>
            <person name="Nolan M."/>
            <person name="Ohm R."/>
            <person name="Pangilinan J."/>
            <person name="Park H.-J."/>
            <person name="Ramirez L."/>
            <person name="Alfaro M."/>
            <person name="Sun H."/>
            <person name="Tritt A."/>
            <person name="Yoshinaga Y."/>
            <person name="Zwiers L.-H."/>
            <person name="Turgeon B."/>
            <person name="Goodwin S."/>
            <person name="Spatafora J."/>
            <person name="Crous P."/>
            <person name="Grigoriev I."/>
        </authorList>
    </citation>
    <scope>NUCLEOTIDE SEQUENCE</scope>
    <source>
        <strain evidence="2">CBS 122681</strain>
    </source>
</reference>
<sequence length="347" mass="40507">MTKLALPHCRHHGEVAPDPDSGRPHEEPPSRTDEVHFPLLPRHAQMHAYRAPEWSYKSAFLHGKFGFHRFALLPLEIRRVIYKYAIYTELEKRSYKLAREHSIYELQDRPNNLPKDFKPTISGCADFTIDVAAYMRLAQNRKFRISQRKIEEVAKYPLFLPTICKATEQTFEEAMPVFVSECEFVIREYKAGTFLRKLLERLNDEKGFKAVRELRFPNFGYFKGLDTFSSNKDMDLMSRCTGLKKLVVGIHTDMLDHRTDGSGGVSGLKTKTLKEIMEYYQWEKIFACTILREIHIHGTYTYNEEGGNARTPVYKLAHWLGDQFMCRNAQDVSIRIEWKEGREDAEV</sequence>
<evidence type="ECO:0000313" key="3">
    <source>
        <dbReference type="Proteomes" id="UP000799324"/>
    </source>
</evidence>
<evidence type="ECO:0000256" key="1">
    <source>
        <dbReference type="SAM" id="MobiDB-lite"/>
    </source>
</evidence>
<protein>
    <submittedName>
        <fullName evidence="2">Uncharacterized protein</fullName>
    </submittedName>
</protein>
<accession>A0A6A6SP89</accession>
<keyword evidence="3" id="KW-1185">Reference proteome</keyword>
<evidence type="ECO:0000313" key="2">
    <source>
        <dbReference type="EMBL" id="KAF2648413.1"/>
    </source>
</evidence>
<dbReference type="Proteomes" id="UP000799324">
    <property type="component" value="Unassembled WGS sequence"/>
</dbReference>
<dbReference type="EMBL" id="MU004540">
    <property type="protein sequence ID" value="KAF2648413.1"/>
    <property type="molecule type" value="Genomic_DNA"/>
</dbReference>